<evidence type="ECO:0000313" key="1">
    <source>
        <dbReference type="EMBL" id="KAJ8674433.1"/>
    </source>
</evidence>
<accession>A0ACC2NUA9</accession>
<keyword evidence="2" id="KW-1185">Reference proteome</keyword>
<organism evidence="1 2">
    <name type="scientific">Eretmocerus hayati</name>
    <dbReference type="NCBI Taxonomy" id="131215"/>
    <lineage>
        <taxon>Eukaryota</taxon>
        <taxon>Metazoa</taxon>
        <taxon>Ecdysozoa</taxon>
        <taxon>Arthropoda</taxon>
        <taxon>Hexapoda</taxon>
        <taxon>Insecta</taxon>
        <taxon>Pterygota</taxon>
        <taxon>Neoptera</taxon>
        <taxon>Endopterygota</taxon>
        <taxon>Hymenoptera</taxon>
        <taxon>Apocrita</taxon>
        <taxon>Proctotrupomorpha</taxon>
        <taxon>Chalcidoidea</taxon>
        <taxon>Aphelinidae</taxon>
        <taxon>Aphelininae</taxon>
        <taxon>Eretmocerus</taxon>
    </lineage>
</organism>
<evidence type="ECO:0000313" key="2">
    <source>
        <dbReference type="Proteomes" id="UP001239111"/>
    </source>
</evidence>
<sequence length="648" mass="73497">MVRVDIIVCIGALYGVFQCIKDSDAFDPVTVATAGIGVVSGVLTITEFIIQRYRDFKSPDEAKKIDNRIKADLTLWTSYMTESKEAFMNIQNSLNNQHEVLEFFKSMSDLRDSFTVIHNDFRTTVDRKMSLIEDLKMQGNLTDTLKSYYRRYALDKVTQYNNNGPFERLHNVLRDTFKNYSESHSTFLDQYQEKHANVCMTGMSPLQAISKLLEHVAWVSSHYYYILVSSYDMKAKAKGKEVDKTIESRIAETTTKLWDETIDALSSNLKKFSRELYVCNTPDITKDGSFHELKVFSKAFLRNCHHVRPHLDLIFQSPEKECASIKDSEFCPEESESDDIEKNCILAHSSCMSVHDCGENHFWDNAGVCVREPSKEPSTDGRYEYYYKSHEHEDFANKNQNAKCNDVSLDRKKYVISEKECKTCQCICQDREYWVNIEPAKPFTSENEVVTGAKIVLRENILEVHIQRGKLLPNGIIDSNISPDTTPEERWVGPTKNTLKKISWESLRRFHLSAWMADPGFVVTAMGFDIAPLGDPDGTIYLKIYASQYYFREGFTDLDVADSTSPMKVEGKSSEVRLDARVKLATSGGIDGGRSTVPFFDGQEVTANSPLSGAGLYWKGKNGTGGFIGIRLITYGTAPFITNDPDAV</sequence>
<reference evidence="1" key="1">
    <citation type="submission" date="2023-04" db="EMBL/GenBank/DDBJ databases">
        <title>A chromosome-level genome assembly of the parasitoid wasp Eretmocerus hayati.</title>
        <authorList>
            <person name="Zhong Y."/>
            <person name="Liu S."/>
            <person name="Liu Y."/>
        </authorList>
    </citation>
    <scope>NUCLEOTIDE SEQUENCE</scope>
    <source>
        <strain evidence="1">ZJU_SS_LIU_2023</strain>
    </source>
</reference>
<protein>
    <submittedName>
        <fullName evidence="1">Uncharacterized protein</fullName>
    </submittedName>
</protein>
<dbReference type="EMBL" id="CM056743">
    <property type="protein sequence ID" value="KAJ8674433.1"/>
    <property type="molecule type" value="Genomic_DNA"/>
</dbReference>
<dbReference type="Proteomes" id="UP001239111">
    <property type="component" value="Chromosome 3"/>
</dbReference>
<comment type="caution">
    <text evidence="1">The sequence shown here is derived from an EMBL/GenBank/DDBJ whole genome shotgun (WGS) entry which is preliminary data.</text>
</comment>
<proteinExistence type="predicted"/>
<gene>
    <name evidence="1" type="ORF">QAD02_005695</name>
</gene>
<name>A0ACC2NUA9_9HYME</name>